<accession>A0A5P2CTZ3</accession>
<evidence type="ECO:0000313" key="2">
    <source>
        <dbReference type="Proteomes" id="UP000324015"/>
    </source>
</evidence>
<reference evidence="1 2" key="1">
    <citation type="submission" date="2018-05" db="EMBL/GenBank/DDBJ databases">
        <title>Streptomyces venezuelae.</title>
        <authorList>
            <person name="Kim W."/>
            <person name="Lee N."/>
            <person name="Cho B.-K."/>
        </authorList>
    </citation>
    <scope>NUCLEOTIDE SEQUENCE [LARGE SCALE GENOMIC DNA]</scope>
    <source>
        <strain evidence="1 2">ATCC 14585</strain>
    </source>
</reference>
<gene>
    <name evidence="1" type="ORF">DEJ49_33250</name>
</gene>
<organism evidence="1 2">
    <name type="scientific">Streptomyces venezuelae</name>
    <dbReference type="NCBI Taxonomy" id="54571"/>
    <lineage>
        <taxon>Bacteria</taxon>
        <taxon>Bacillati</taxon>
        <taxon>Actinomycetota</taxon>
        <taxon>Actinomycetes</taxon>
        <taxon>Kitasatosporales</taxon>
        <taxon>Streptomycetaceae</taxon>
        <taxon>Streptomyces</taxon>
    </lineage>
</organism>
<sequence>MGPDSPVPHLIPEEFAMSTDPAQDALRQQEDAFYAAKDADRQGLSATAGAYQTLADDAFDDFLDITQEEHNRRKGK</sequence>
<dbReference type="EMBL" id="CP029191">
    <property type="protein sequence ID" value="QES45208.1"/>
    <property type="molecule type" value="Genomic_DNA"/>
</dbReference>
<evidence type="ECO:0000313" key="1">
    <source>
        <dbReference type="EMBL" id="QES45208.1"/>
    </source>
</evidence>
<name>A0A5P2CTZ3_STRVZ</name>
<proteinExistence type="predicted"/>
<dbReference type="AlphaFoldDB" id="A0A5P2CTZ3"/>
<dbReference type="Proteomes" id="UP000324015">
    <property type="component" value="Chromosome"/>
</dbReference>
<protein>
    <submittedName>
        <fullName evidence="1">Uncharacterized protein</fullName>
    </submittedName>
</protein>